<keyword evidence="2" id="KW-1185">Reference proteome</keyword>
<dbReference type="OrthoDB" id="8565659at2"/>
<dbReference type="AlphaFoldDB" id="A0A1X1PGD9"/>
<reference evidence="1 2" key="1">
    <citation type="submission" date="2017-04" db="EMBL/GenBank/DDBJ databases">
        <title>Burkholderia puraquae sp. nov., a novel Burkholderia cepacia complex species from hospital setting samples.</title>
        <authorList>
            <person name="Martina P."/>
            <person name="Leguizamon M."/>
            <person name="Prieto C."/>
            <person name="Sousa S."/>
            <person name="Montanaro P."/>
            <person name="Draghi W."/>
            <person name="Staembler M."/>
            <person name="Bettiol M."/>
            <person name="Figoli C."/>
            <person name="Palau J."/>
            <person name="Alvarez F."/>
            <person name="Benetti S."/>
            <person name="Anchat E."/>
            <person name="Vescina C."/>
            <person name="Ferreras J."/>
            <person name="Lasch P."/>
            <person name="Lagares A."/>
            <person name="Zorreguieta A."/>
            <person name="Yantorno O."/>
            <person name="Bosch A."/>
        </authorList>
    </citation>
    <scope>NUCLEOTIDE SEQUENCE [LARGE SCALE GENOMIC DNA]</scope>
    <source>
        <strain evidence="1 2">CAMPA 1040</strain>
    </source>
</reference>
<dbReference type="EMBL" id="NBYX01000007">
    <property type="protein sequence ID" value="ORT85293.1"/>
    <property type="molecule type" value="Genomic_DNA"/>
</dbReference>
<name>A0A1X1PGD9_9BURK</name>
<organism evidence="1 2">
    <name type="scientific">Burkholderia puraquae</name>
    <dbReference type="NCBI Taxonomy" id="1904757"/>
    <lineage>
        <taxon>Bacteria</taxon>
        <taxon>Pseudomonadati</taxon>
        <taxon>Pseudomonadota</taxon>
        <taxon>Betaproteobacteria</taxon>
        <taxon>Burkholderiales</taxon>
        <taxon>Burkholderiaceae</taxon>
        <taxon>Burkholderia</taxon>
        <taxon>Burkholderia cepacia complex</taxon>
    </lineage>
</organism>
<comment type="caution">
    <text evidence="1">The sequence shown here is derived from an EMBL/GenBank/DDBJ whole genome shotgun (WGS) entry which is preliminary data.</text>
</comment>
<evidence type="ECO:0000313" key="1">
    <source>
        <dbReference type="EMBL" id="ORT85293.1"/>
    </source>
</evidence>
<dbReference type="InterPro" id="IPR008727">
    <property type="entry name" value="PAAR_motif"/>
</dbReference>
<evidence type="ECO:0008006" key="3">
    <source>
        <dbReference type="Google" id="ProtNLM"/>
    </source>
</evidence>
<protein>
    <recommendedName>
        <fullName evidence="3">PAAR domain-containing protein</fullName>
    </recommendedName>
</protein>
<dbReference type="RefSeq" id="WP_085039902.1">
    <property type="nucleotide sequence ID" value="NZ_CADIKG010000005.1"/>
</dbReference>
<evidence type="ECO:0000313" key="2">
    <source>
        <dbReference type="Proteomes" id="UP000193146"/>
    </source>
</evidence>
<dbReference type="CDD" id="cd14744">
    <property type="entry name" value="PAAR_CT_2"/>
    <property type="match status" value="1"/>
</dbReference>
<proteinExistence type="predicted"/>
<gene>
    <name evidence="1" type="ORF">B7G54_15850</name>
</gene>
<dbReference type="Gene3D" id="2.60.200.60">
    <property type="match status" value="1"/>
</dbReference>
<sequence length="86" mass="8889">MSEKPYVLEGDGHSHGGRVLSGALHSRIKGRAIARLHDPAICEIHGPTTIVKVSGRGRFDGQPAACDGDELACGARLIASQSNTGG</sequence>
<accession>A0A1X1PGD9</accession>
<dbReference type="Pfam" id="PF05488">
    <property type="entry name" value="PAAR_motif"/>
    <property type="match status" value="1"/>
</dbReference>
<dbReference type="Proteomes" id="UP000193146">
    <property type="component" value="Unassembled WGS sequence"/>
</dbReference>